<accession>A0A7W8EM09</accession>
<dbReference type="GO" id="GO:0003824">
    <property type="term" value="F:catalytic activity"/>
    <property type="evidence" value="ECO:0007669"/>
    <property type="project" value="UniProtKB-ARBA"/>
</dbReference>
<proteinExistence type="predicted"/>
<dbReference type="EMBL" id="JACHIN010000023">
    <property type="protein sequence ID" value="MBB5084489.1"/>
    <property type="molecule type" value="Genomic_DNA"/>
</dbReference>
<evidence type="ECO:0000259" key="1">
    <source>
        <dbReference type="Pfam" id="PF00561"/>
    </source>
</evidence>
<evidence type="ECO:0000313" key="2">
    <source>
        <dbReference type="EMBL" id="MBB5084489.1"/>
    </source>
</evidence>
<dbReference type="InterPro" id="IPR029058">
    <property type="entry name" value="AB_hydrolase_fold"/>
</dbReference>
<dbReference type="PANTHER" id="PTHR43433">
    <property type="entry name" value="HYDROLASE, ALPHA/BETA FOLD FAMILY PROTEIN"/>
    <property type="match status" value="1"/>
</dbReference>
<dbReference type="InterPro" id="IPR050471">
    <property type="entry name" value="AB_hydrolase"/>
</dbReference>
<keyword evidence="3" id="KW-1185">Reference proteome</keyword>
<name>A0A7W8EM09_9ACTN</name>
<dbReference type="Pfam" id="PF00561">
    <property type="entry name" value="Abhydrolase_1"/>
    <property type="match status" value="1"/>
</dbReference>
<dbReference type="AlphaFoldDB" id="A0A7W8EM09"/>
<dbReference type="Proteomes" id="UP000568380">
    <property type="component" value="Unassembled WGS sequence"/>
</dbReference>
<reference evidence="2 3" key="1">
    <citation type="submission" date="2020-08" db="EMBL/GenBank/DDBJ databases">
        <title>Genomic Encyclopedia of Type Strains, Phase IV (KMG-IV): sequencing the most valuable type-strain genomes for metagenomic binning, comparative biology and taxonomic classification.</title>
        <authorList>
            <person name="Goeker M."/>
        </authorList>
    </citation>
    <scope>NUCLEOTIDE SEQUENCE [LARGE SCALE GENOMIC DNA]</scope>
    <source>
        <strain evidence="2 3">DSM 45385</strain>
    </source>
</reference>
<comment type="caution">
    <text evidence="2">The sequence shown here is derived from an EMBL/GenBank/DDBJ whole genome shotgun (WGS) entry which is preliminary data.</text>
</comment>
<gene>
    <name evidence="2" type="ORF">HNR40_009998</name>
</gene>
<evidence type="ECO:0000313" key="3">
    <source>
        <dbReference type="Proteomes" id="UP000568380"/>
    </source>
</evidence>
<sequence length="262" mass="27557">MMATVAREGADLAYAVSGEEGGPLAVHAHGALSSRAGEERHGLFLWEPVAEAARLVRYDARGHGKSTGRAVPDDYVFTNLADDLLAVIDHVDAGPVTGMGASMGTGTVLHAALKRPEAFERLVLIIPPTAWETRKPVAAHYREAAEALETRGPRGFADLMAGEEPPAIFAQGPAYPLPDVSWDLLPSVMRGLAASDLPAPSELPALTHPALILAWETDDGHPLSTAEALADLLPAATLHVSATLADIRTWSARISAFLTASS</sequence>
<dbReference type="PANTHER" id="PTHR43433:SF5">
    <property type="entry name" value="AB HYDROLASE-1 DOMAIN-CONTAINING PROTEIN"/>
    <property type="match status" value="1"/>
</dbReference>
<organism evidence="2 3">
    <name type="scientific">Nonomuraea endophytica</name>
    <dbReference type="NCBI Taxonomy" id="714136"/>
    <lineage>
        <taxon>Bacteria</taxon>
        <taxon>Bacillati</taxon>
        <taxon>Actinomycetota</taxon>
        <taxon>Actinomycetes</taxon>
        <taxon>Streptosporangiales</taxon>
        <taxon>Streptosporangiaceae</taxon>
        <taxon>Nonomuraea</taxon>
    </lineage>
</organism>
<feature type="domain" description="AB hydrolase-1" evidence="1">
    <location>
        <begin position="47"/>
        <end position="134"/>
    </location>
</feature>
<dbReference type="SUPFAM" id="SSF53474">
    <property type="entry name" value="alpha/beta-Hydrolases"/>
    <property type="match status" value="1"/>
</dbReference>
<protein>
    <submittedName>
        <fullName evidence="2">Pimeloyl-ACP methyl ester carboxylesterase</fullName>
    </submittedName>
</protein>
<dbReference type="Gene3D" id="3.40.50.1820">
    <property type="entry name" value="alpha/beta hydrolase"/>
    <property type="match status" value="1"/>
</dbReference>
<dbReference type="RefSeq" id="WP_221341761.1">
    <property type="nucleotide sequence ID" value="NZ_JACHIN010000023.1"/>
</dbReference>
<dbReference type="InterPro" id="IPR000073">
    <property type="entry name" value="AB_hydrolase_1"/>
</dbReference>